<reference evidence="2 3" key="1">
    <citation type="submission" date="2020-04" db="EMBL/GenBank/DDBJ databases">
        <authorList>
            <person name="De Canck E."/>
        </authorList>
    </citation>
    <scope>NUCLEOTIDE SEQUENCE [LARGE SCALE GENOMIC DNA]</scope>
    <source>
        <strain evidence="2 3">LMG 3431</strain>
    </source>
</reference>
<sequence length="312" mass="33281">MISMRLRHLCPLTLRLLTVLFLLGGLSACAVKTNSRGGYTYGVDTAALFGTEIGQFALQSGGEGTLRREGTKFSVKLSGNQRVIPLNNVDAARIARSEYVGARTVVVIETQRRNCDYRYTVLAIEGSDVLSWDLGNCRDRPAVLVQDDRSAMTFDFPKGSNIERFVYTQDGRMRRGDVKTVAGLNPRAKPFADESLYPPGYLDALRQHGVFPPPAASAAPAGKGGKSGKPARPAKPAKPASPGTPDAPARQTPADTQTAGRVVPPPPQRVPGSDAPASTASATPRTGGASRVPAKLDLPDEEITSTRLDLRD</sequence>
<feature type="compositionally biased region" description="Low complexity" evidence="1">
    <location>
        <begin position="270"/>
        <end position="290"/>
    </location>
</feature>
<keyword evidence="3" id="KW-1185">Reference proteome</keyword>
<evidence type="ECO:0000313" key="3">
    <source>
        <dbReference type="Proteomes" id="UP000494108"/>
    </source>
</evidence>
<dbReference type="RefSeq" id="WP_246288388.1">
    <property type="nucleotide sequence ID" value="NZ_CADIJX010000007.1"/>
</dbReference>
<evidence type="ECO:0000256" key="1">
    <source>
        <dbReference type="SAM" id="MobiDB-lite"/>
    </source>
</evidence>
<name>A0A6S7B000_9BURK</name>
<accession>A0A6S7B000</accession>
<dbReference type="Proteomes" id="UP000494108">
    <property type="component" value="Unassembled WGS sequence"/>
</dbReference>
<dbReference type="PROSITE" id="PS51257">
    <property type="entry name" value="PROKAR_LIPOPROTEIN"/>
    <property type="match status" value="1"/>
</dbReference>
<gene>
    <name evidence="2" type="ORF">LMG3431_04920</name>
</gene>
<dbReference type="AlphaFoldDB" id="A0A6S7B000"/>
<dbReference type="EMBL" id="CADIJX010000007">
    <property type="protein sequence ID" value="CAB3691878.1"/>
    <property type="molecule type" value="Genomic_DNA"/>
</dbReference>
<protein>
    <submittedName>
        <fullName evidence="2">Uncharacterized protein</fullName>
    </submittedName>
</protein>
<proteinExistence type="predicted"/>
<feature type="region of interest" description="Disordered" evidence="1">
    <location>
        <begin position="208"/>
        <end position="312"/>
    </location>
</feature>
<organism evidence="2 3">
    <name type="scientific">Achromobacter pestifer</name>
    <dbReference type="NCBI Taxonomy" id="1353889"/>
    <lineage>
        <taxon>Bacteria</taxon>
        <taxon>Pseudomonadati</taxon>
        <taxon>Pseudomonadota</taxon>
        <taxon>Betaproteobacteria</taxon>
        <taxon>Burkholderiales</taxon>
        <taxon>Alcaligenaceae</taxon>
        <taxon>Achromobacter</taxon>
    </lineage>
</organism>
<evidence type="ECO:0000313" key="2">
    <source>
        <dbReference type="EMBL" id="CAB3691878.1"/>
    </source>
</evidence>